<keyword evidence="2" id="KW-0233">DNA recombination</keyword>
<sequence length="416" mass="48247">MMLSSIKPYFYVRPSKVPGKRGIFYVRVKVNGRQLPVSVKALEMFPDEFDSKTQMPTEKCTLYFETLDFMLRIRKEISRVLSEYEEQEHIFTTRDLEHAVVEVFSRVGKKKQDGPLPKTYLEVFEGFIKDQEHLVGKTISSGTYKLRKRYMTCVGLSLKELGHYKKPIRNFTANDISSIQTYLLRSYEPGYVGRLMNVVSMVFTYAQEKDEVKDNPCKKVKGIKIDKAPNMVWLEEEELERLRNLDLFGEINDYRNAFVFCCYTGLSIGDYMLLNSKTRDYQIRMAESPKDIQPAELVQMRSGLFLIGKRRKTGTLYRVPMQQPALDIIEAYGGIEKLPFNLPRMGTMLNTLMVMSGIRKKIRFHTARKTMANLLLNVKMINPIYAVEIMGWRKIEEAKAYIVVNSDALAKQMQLA</sequence>
<evidence type="ECO:0000256" key="2">
    <source>
        <dbReference type="ARBA" id="ARBA00023172"/>
    </source>
</evidence>
<protein>
    <submittedName>
        <fullName evidence="3">Site-specific recombinase XerD</fullName>
    </submittedName>
</protein>
<dbReference type="Gene3D" id="1.10.443.10">
    <property type="entry name" value="Intergrase catalytic core"/>
    <property type="match status" value="1"/>
</dbReference>
<dbReference type="RefSeq" id="WP_184173082.1">
    <property type="nucleotide sequence ID" value="NZ_JACHGF010000002.1"/>
</dbReference>
<dbReference type="GO" id="GO:0015074">
    <property type="term" value="P:DNA integration"/>
    <property type="evidence" value="ECO:0007669"/>
    <property type="project" value="InterPro"/>
</dbReference>
<accession>A0A840TPA8</accession>
<dbReference type="Gene3D" id="1.10.150.130">
    <property type="match status" value="1"/>
</dbReference>
<keyword evidence="4" id="KW-1185">Reference proteome</keyword>
<evidence type="ECO:0000256" key="1">
    <source>
        <dbReference type="ARBA" id="ARBA00023125"/>
    </source>
</evidence>
<evidence type="ECO:0000313" key="4">
    <source>
        <dbReference type="Proteomes" id="UP000557307"/>
    </source>
</evidence>
<reference evidence="3 4" key="1">
    <citation type="submission" date="2020-08" db="EMBL/GenBank/DDBJ databases">
        <title>Genomic Encyclopedia of Type Strains, Phase IV (KMG-IV): sequencing the most valuable type-strain genomes for metagenomic binning, comparative biology and taxonomic classification.</title>
        <authorList>
            <person name="Goeker M."/>
        </authorList>
    </citation>
    <scope>NUCLEOTIDE SEQUENCE [LARGE SCALE GENOMIC DNA]</scope>
    <source>
        <strain evidence="3 4">DSM 105074</strain>
    </source>
</reference>
<organism evidence="3 4">
    <name type="scientific">Rhabdobacter roseus</name>
    <dbReference type="NCBI Taxonomy" id="1655419"/>
    <lineage>
        <taxon>Bacteria</taxon>
        <taxon>Pseudomonadati</taxon>
        <taxon>Bacteroidota</taxon>
        <taxon>Cytophagia</taxon>
        <taxon>Cytophagales</taxon>
        <taxon>Cytophagaceae</taxon>
        <taxon>Rhabdobacter</taxon>
    </lineage>
</organism>
<name>A0A840TPA8_9BACT</name>
<dbReference type="GO" id="GO:0003677">
    <property type="term" value="F:DNA binding"/>
    <property type="evidence" value="ECO:0007669"/>
    <property type="project" value="UniProtKB-KW"/>
</dbReference>
<dbReference type="EMBL" id="JACHGF010000002">
    <property type="protein sequence ID" value="MBB5283577.1"/>
    <property type="molecule type" value="Genomic_DNA"/>
</dbReference>
<dbReference type="SUPFAM" id="SSF56349">
    <property type="entry name" value="DNA breaking-rejoining enzymes"/>
    <property type="match status" value="1"/>
</dbReference>
<dbReference type="AlphaFoldDB" id="A0A840TPA8"/>
<dbReference type="InterPro" id="IPR013762">
    <property type="entry name" value="Integrase-like_cat_sf"/>
</dbReference>
<proteinExistence type="predicted"/>
<comment type="caution">
    <text evidence="3">The sequence shown here is derived from an EMBL/GenBank/DDBJ whole genome shotgun (WGS) entry which is preliminary data.</text>
</comment>
<dbReference type="InterPro" id="IPR011010">
    <property type="entry name" value="DNA_brk_join_enz"/>
</dbReference>
<dbReference type="GO" id="GO:0006310">
    <property type="term" value="P:DNA recombination"/>
    <property type="evidence" value="ECO:0007669"/>
    <property type="project" value="UniProtKB-KW"/>
</dbReference>
<gene>
    <name evidence="3" type="ORF">HNQ92_001703</name>
</gene>
<dbReference type="InterPro" id="IPR010998">
    <property type="entry name" value="Integrase_recombinase_N"/>
</dbReference>
<evidence type="ECO:0000313" key="3">
    <source>
        <dbReference type="EMBL" id="MBB5283577.1"/>
    </source>
</evidence>
<dbReference type="Proteomes" id="UP000557307">
    <property type="component" value="Unassembled WGS sequence"/>
</dbReference>
<keyword evidence="1" id="KW-0238">DNA-binding</keyword>